<dbReference type="InterPro" id="IPR006555">
    <property type="entry name" value="ATP-dep_Helicase_C"/>
</dbReference>
<proteinExistence type="predicted"/>
<keyword evidence="9" id="KW-0413">Isomerase</keyword>
<keyword evidence="6" id="KW-0408">Iron</keyword>
<evidence type="ECO:0000256" key="3">
    <source>
        <dbReference type="ARBA" id="ARBA00022801"/>
    </source>
</evidence>
<comment type="caution">
    <text evidence="12">The sequence shown here is derived from an EMBL/GenBank/DDBJ whole genome shotgun (WGS) entry which is preliminary data.</text>
</comment>
<dbReference type="RefSeq" id="WP_338005020.1">
    <property type="nucleotide sequence ID" value="NZ_JAOPKA010000013.1"/>
</dbReference>
<dbReference type="PANTHER" id="PTHR11472">
    <property type="entry name" value="DNA REPAIR DEAD HELICASE RAD3/XP-D SUBFAMILY MEMBER"/>
    <property type="match status" value="1"/>
</dbReference>
<dbReference type="Gene3D" id="3.40.50.300">
    <property type="entry name" value="P-loop containing nucleotide triphosphate hydrolases"/>
    <property type="match status" value="2"/>
</dbReference>
<dbReference type="GO" id="GO:0051536">
    <property type="term" value="F:iron-sulfur cluster binding"/>
    <property type="evidence" value="ECO:0007669"/>
    <property type="project" value="UniProtKB-KW"/>
</dbReference>
<feature type="domain" description="Helicase ATP-binding" evidence="11">
    <location>
        <begin position="10"/>
        <end position="381"/>
    </location>
</feature>
<dbReference type="PANTHER" id="PTHR11472:SF34">
    <property type="entry name" value="REGULATOR OF TELOMERE ELONGATION HELICASE 1"/>
    <property type="match status" value="1"/>
</dbReference>
<evidence type="ECO:0000313" key="12">
    <source>
        <dbReference type="EMBL" id="MCU4743206.1"/>
    </source>
</evidence>
<evidence type="ECO:0000256" key="8">
    <source>
        <dbReference type="ARBA" id="ARBA00023125"/>
    </source>
</evidence>
<evidence type="ECO:0000256" key="9">
    <source>
        <dbReference type="ARBA" id="ARBA00023235"/>
    </source>
</evidence>
<dbReference type="Pfam" id="PF13307">
    <property type="entry name" value="Helicase_C_2"/>
    <property type="match status" value="1"/>
</dbReference>
<evidence type="ECO:0000256" key="5">
    <source>
        <dbReference type="ARBA" id="ARBA00022840"/>
    </source>
</evidence>
<keyword evidence="5" id="KW-0067">ATP-binding</keyword>
<evidence type="ECO:0000256" key="1">
    <source>
        <dbReference type="ARBA" id="ARBA00022723"/>
    </source>
</evidence>
<organism evidence="12 13">
    <name type="scientific">Natronoglomus mannanivorans</name>
    <dbReference type="NCBI Taxonomy" id="2979990"/>
    <lineage>
        <taxon>Archaea</taxon>
        <taxon>Methanobacteriati</taxon>
        <taxon>Methanobacteriota</taxon>
        <taxon>Stenosarchaea group</taxon>
        <taxon>Halobacteria</taxon>
        <taxon>Halobacteriales</taxon>
        <taxon>Natrialbaceae</taxon>
        <taxon>Natronoglomus</taxon>
    </lineage>
</organism>
<dbReference type="GO" id="GO:0003677">
    <property type="term" value="F:DNA binding"/>
    <property type="evidence" value="ECO:0007669"/>
    <property type="project" value="UniProtKB-KW"/>
</dbReference>
<feature type="region of interest" description="Disordered" evidence="10">
    <location>
        <begin position="167"/>
        <end position="191"/>
    </location>
</feature>
<dbReference type="GO" id="GO:0046872">
    <property type="term" value="F:metal ion binding"/>
    <property type="evidence" value="ECO:0007669"/>
    <property type="project" value="UniProtKB-KW"/>
</dbReference>
<gene>
    <name evidence="12" type="ORF">OB960_17605</name>
</gene>
<evidence type="ECO:0000256" key="2">
    <source>
        <dbReference type="ARBA" id="ARBA00022741"/>
    </source>
</evidence>
<evidence type="ECO:0000256" key="4">
    <source>
        <dbReference type="ARBA" id="ARBA00022806"/>
    </source>
</evidence>
<keyword evidence="7" id="KW-0411">Iron-sulfur</keyword>
<keyword evidence="3" id="KW-0378">Hydrolase</keyword>
<dbReference type="InterPro" id="IPR027417">
    <property type="entry name" value="P-loop_NTPase"/>
</dbReference>
<dbReference type="Pfam" id="PF06733">
    <property type="entry name" value="DEAD_2"/>
    <property type="match status" value="1"/>
</dbReference>
<reference evidence="12" key="1">
    <citation type="submission" date="2022-09" db="EMBL/GenBank/DDBJ databases">
        <title>Enrichment on poylsaccharides allowed isolation of novel metabolic and taxonomic groups of Haloarchaea.</title>
        <authorList>
            <person name="Sorokin D.Y."/>
            <person name="Elcheninov A.G."/>
            <person name="Khizhniak T.V."/>
            <person name="Kolganova T.V."/>
            <person name="Kublanov I.V."/>
        </authorList>
    </citation>
    <scope>NUCLEOTIDE SEQUENCE</scope>
    <source>
        <strain evidence="12">AArc-xg1-1</strain>
    </source>
</reference>
<dbReference type="GO" id="GO:0006139">
    <property type="term" value="P:nucleobase-containing compound metabolic process"/>
    <property type="evidence" value="ECO:0007669"/>
    <property type="project" value="InterPro"/>
</dbReference>
<dbReference type="GO" id="GO:0003678">
    <property type="term" value="F:DNA helicase activity"/>
    <property type="evidence" value="ECO:0007669"/>
    <property type="project" value="InterPro"/>
</dbReference>
<dbReference type="GO" id="GO:0005524">
    <property type="term" value="F:ATP binding"/>
    <property type="evidence" value="ECO:0007669"/>
    <property type="project" value="UniProtKB-KW"/>
</dbReference>
<evidence type="ECO:0000259" key="11">
    <source>
        <dbReference type="PROSITE" id="PS51193"/>
    </source>
</evidence>
<keyword evidence="4 12" id="KW-0347">Helicase</keyword>
<dbReference type="Proteomes" id="UP001321018">
    <property type="component" value="Unassembled WGS sequence"/>
</dbReference>
<dbReference type="SUPFAM" id="SSF52540">
    <property type="entry name" value="P-loop containing nucleoside triphosphate hydrolases"/>
    <property type="match status" value="1"/>
</dbReference>
<dbReference type="InterPro" id="IPR045028">
    <property type="entry name" value="DinG/Rad3-like"/>
</dbReference>
<evidence type="ECO:0000256" key="6">
    <source>
        <dbReference type="ARBA" id="ARBA00023004"/>
    </source>
</evidence>
<protein>
    <submittedName>
        <fullName evidence="12">ATP-dependent DNA helicase</fullName>
    </submittedName>
</protein>
<dbReference type="GO" id="GO:0016818">
    <property type="term" value="F:hydrolase activity, acting on acid anhydrides, in phosphorus-containing anhydrides"/>
    <property type="evidence" value="ECO:0007669"/>
    <property type="project" value="InterPro"/>
</dbReference>
<dbReference type="PROSITE" id="PS51193">
    <property type="entry name" value="HELICASE_ATP_BIND_2"/>
    <property type="match status" value="1"/>
</dbReference>
<accession>A0AAP2Z143</accession>
<dbReference type="SMART" id="SM00487">
    <property type="entry name" value="DEXDc"/>
    <property type="match status" value="1"/>
</dbReference>
<sequence length="799" mass="88137">MSKGRMADSNWRAVFGHEEPYDEQVDGIETTLDTARDGGFVALEGACGTGKTMIALTAGIDLVRDPDTDYERVFVLTSVKQQLRQFEDDLETINANLPEEWNPVSGLTLVGKADVCPYNREGAGGIDDGNVYDRCETLRDRTRDLTGEGGSTTAANLAARARSQQIGLADSGSKGNGARFLETAGEPAPYPPELPEYDDGGPAGSEIEYCPFYAQYLEDLPEEGSDGDASEAVPFDFTETGLVTPEDLVSLSVKHGTCPHSVMGALLGQTEVVIGNYYHAFDPTTTGAFTGALLDDSTFVVCDEAHMLEPRVRDLVSEGVADGTLRDAETELSRVIQPIKFEREGRRAEGGSMTADADLVRAELNETDVSYDELEQVRDFLRALREELDRRVRAHLDRNDRGWQSDLTELSDEEIPLRDPGVPGEDEISEWAAREGYSDAIWVRAESVGAVVERILNEAEDEEKTRASPAVGRVLGEWYRQNHTDYFREIELERTWDETEPADSWRRAYTARLALHNCVPSDAIGSRLATFGGGILMSATLEPMEAFTEVTGLEYLESEGRPVVERRYGLHFPEDNRESFAVAAPKFTYDNRGRPGEENPTRRQYADALARIGRVPGNVLVGMPSYGEAEWAAGALEDRLESKPVLLDESSGDDVTESLKDEFFAGEGKVLVTSLRGTLTEGVDYSGDRLSAAVICGVPIVNTSSPRTKAVRRAYDDEFGDGFAYALTVPAVRKARQAVGRVIRNPEDVGIRVLLDERYARESWDSVRGYLPDGEREEFQPVSPDMLAFGLERFHERFS</sequence>
<dbReference type="EMBL" id="JAOPKA010000013">
    <property type="protein sequence ID" value="MCU4743206.1"/>
    <property type="molecule type" value="Genomic_DNA"/>
</dbReference>
<name>A0AAP2Z143_9EURY</name>
<dbReference type="AlphaFoldDB" id="A0AAP2Z143"/>
<evidence type="ECO:0000256" key="10">
    <source>
        <dbReference type="SAM" id="MobiDB-lite"/>
    </source>
</evidence>
<evidence type="ECO:0000313" key="13">
    <source>
        <dbReference type="Proteomes" id="UP001321018"/>
    </source>
</evidence>
<evidence type="ECO:0000256" key="7">
    <source>
        <dbReference type="ARBA" id="ARBA00023014"/>
    </source>
</evidence>
<dbReference type="InterPro" id="IPR014013">
    <property type="entry name" value="Helic_SF1/SF2_ATP-bd_DinG/Rad3"/>
</dbReference>
<keyword evidence="8" id="KW-0238">DNA-binding</keyword>
<keyword evidence="2" id="KW-0547">Nucleotide-binding</keyword>
<keyword evidence="1" id="KW-0479">Metal-binding</keyword>
<dbReference type="InterPro" id="IPR010614">
    <property type="entry name" value="RAD3-like_helicase_DEAD"/>
</dbReference>
<dbReference type="InterPro" id="IPR014001">
    <property type="entry name" value="Helicase_ATP-bd"/>
</dbReference>
<dbReference type="SMART" id="SM00491">
    <property type="entry name" value="HELICc2"/>
    <property type="match status" value="1"/>
</dbReference>